<sequence length="1021" mass="111559">MDPNGQDRVQDLLNKLQSPIENVETVLAYLTAPLDNIGLLPPLFRKFNLQPLPAGSVKISRHLPQLQRAILQHVIPTWDTVIRGERATALLDQFFCPDSMSNASGAAGQVAISAYSILLSTLPLSPHAIHILDKLSVHYPVDRLYIAAVRSKGSDKLAKEREWGDCVTNLVKVPGKVANALGLEGEIPAGLESATFFNKMAMRSEALISTLASGKKFKGAYSLPHISYLFGRLVSQGLFPPVPPTTRTQPSFFQSTLPIIQSKLYASDRNAYFAYWHELLQNLPSTLALQSILISLFGSLRKIEPPLSDSQENRAAVREEAILLTELVGAPTPDDEELWETVLSAVLKRSWPLSHTRIFICWVSGAAGGGDINTAALDALLQNALELWANAEHVKHSLLSQHQYLTSLLLLAASYFKISSQPMRGLSFNPAFIQGVSRYLGHQDASVRRCGLLVGEEIARMSGKSLEFGVWDGDDSGKVWARTLRRSIQGRDVDAVLGTVDAETAPKATPGVIGDAEVEGFVSPAARKAAMVEERQPEKVQFKSTAQGYDSDDSLAGYESPPSSRSASPSPSELEEIEKDPTLNIAVKKVQRPVYLRQLGDLLRGTGQKAKSDEPHEADNVEMALNCAEELIRKKRDYGTELAENAVNLEYSLLSLNDNYDLDDFAAKRQGALNALVACAPRQAAPALIEEFFKNQYSVDQRYVLLNALALGARELASLPVLESRVPQNRTAFPSKALPPSQHAKYIAAGKADAQLVPLLMEDISRKALEHQKRPENSPALVREKVLRIKKSAGISAVARPDPLAVPAPPKRTTYTEVAAEYFIMPLINRFWLFLREEQMREERTAHIHGRSKYHGAGTGLVLNPMVLSQFLRTLGVLVNAGQNAPEWLAVVAPDALELAVTIGTRPVSQHEGKDEDGNEGEKEGDGKEASVLSGALELALVVLDGALEVDGGRSLSLEHTHLLLGMNEWAGKVFGLLEKGVKVEGEGGVHEVKLKSVAAGVLLKADEITSRWKRSMVEYM</sequence>
<evidence type="ECO:0000256" key="1">
    <source>
        <dbReference type="ARBA" id="ARBA00006133"/>
    </source>
</evidence>
<dbReference type="AlphaFoldDB" id="A0A4Y7TQ66"/>
<feature type="compositionally biased region" description="Basic and acidic residues" evidence="2">
    <location>
        <begin position="530"/>
        <end position="541"/>
    </location>
</feature>
<dbReference type="InterPro" id="IPR019337">
    <property type="entry name" value="Telomere_length_regulation_dom"/>
</dbReference>
<feature type="region of interest" description="Disordered" evidence="2">
    <location>
        <begin position="907"/>
        <end position="929"/>
    </location>
</feature>
<feature type="compositionally biased region" description="Low complexity" evidence="2">
    <location>
        <begin position="559"/>
        <end position="572"/>
    </location>
</feature>
<dbReference type="OrthoDB" id="10254187at2759"/>
<organism evidence="4 5">
    <name type="scientific">Coprinellus micaceus</name>
    <name type="common">Glistening ink-cap mushroom</name>
    <name type="synonym">Coprinus micaceus</name>
    <dbReference type="NCBI Taxonomy" id="71717"/>
    <lineage>
        <taxon>Eukaryota</taxon>
        <taxon>Fungi</taxon>
        <taxon>Dikarya</taxon>
        <taxon>Basidiomycota</taxon>
        <taxon>Agaricomycotina</taxon>
        <taxon>Agaricomycetes</taxon>
        <taxon>Agaricomycetidae</taxon>
        <taxon>Agaricales</taxon>
        <taxon>Agaricineae</taxon>
        <taxon>Psathyrellaceae</taxon>
        <taxon>Coprinellus</taxon>
    </lineage>
</organism>
<accession>A0A4Y7TQ66</accession>
<dbReference type="PANTHER" id="PTHR15830">
    <property type="entry name" value="TELOMERE LENGTH REGULATION PROTEIN TEL2 FAMILY MEMBER"/>
    <property type="match status" value="1"/>
</dbReference>
<evidence type="ECO:0000256" key="2">
    <source>
        <dbReference type="SAM" id="MobiDB-lite"/>
    </source>
</evidence>
<feature type="compositionally biased region" description="Basic and acidic residues" evidence="2">
    <location>
        <begin position="909"/>
        <end position="929"/>
    </location>
</feature>
<dbReference type="GO" id="GO:0051083">
    <property type="term" value="P:'de novo' cotranslational protein folding"/>
    <property type="evidence" value="ECO:0007669"/>
    <property type="project" value="TreeGrafter"/>
</dbReference>
<feature type="domain" description="Telomere length regulation protein conserved" evidence="3">
    <location>
        <begin position="593"/>
        <end position="713"/>
    </location>
</feature>
<evidence type="ECO:0000313" key="5">
    <source>
        <dbReference type="Proteomes" id="UP000298030"/>
    </source>
</evidence>
<dbReference type="Proteomes" id="UP000298030">
    <property type="component" value="Unassembled WGS sequence"/>
</dbReference>
<dbReference type="InterPro" id="IPR051970">
    <property type="entry name" value="TEL2_Regulation"/>
</dbReference>
<feature type="region of interest" description="Disordered" evidence="2">
    <location>
        <begin position="529"/>
        <end position="580"/>
    </location>
</feature>
<dbReference type="InterPro" id="IPR038528">
    <property type="entry name" value="TEL2_C_sf"/>
</dbReference>
<evidence type="ECO:0000259" key="3">
    <source>
        <dbReference type="Pfam" id="PF10193"/>
    </source>
</evidence>
<dbReference type="EMBL" id="QPFP01000006">
    <property type="protein sequence ID" value="TEB36111.1"/>
    <property type="molecule type" value="Genomic_DNA"/>
</dbReference>
<dbReference type="GO" id="GO:0005829">
    <property type="term" value="C:cytosol"/>
    <property type="evidence" value="ECO:0007669"/>
    <property type="project" value="TreeGrafter"/>
</dbReference>
<reference evidence="4 5" key="1">
    <citation type="journal article" date="2019" name="Nat. Ecol. Evol.">
        <title>Megaphylogeny resolves global patterns of mushroom evolution.</title>
        <authorList>
            <person name="Varga T."/>
            <person name="Krizsan K."/>
            <person name="Foldi C."/>
            <person name="Dima B."/>
            <person name="Sanchez-Garcia M."/>
            <person name="Sanchez-Ramirez S."/>
            <person name="Szollosi G.J."/>
            <person name="Szarkandi J.G."/>
            <person name="Papp V."/>
            <person name="Albert L."/>
            <person name="Andreopoulos W."/>
            <person name="Angelini C."/>
            <person name="Antonin V."/>
            <person name="Barry K.W."/>
            <person name="Bougher N.L."/>
            <person name="Buchanan P."/>
            <person name="Buyck B."/>
            <person name="Bense V."/>
            <person name="Catcheside P."/>
            <person name="Chovatia M."/>
            <person name="Cooper J."/>
            <person name="Damon W."/>
            <person name="Desjardin D."/>
            <person name="Finy P."/>
            <person name="Geml J."/>
            <person name="Haridas S."/>
            <person name="Hughes K."/>
            <person name="Justo A."/>
            <person name="Karasinski D."/>
            <person name="Kautmanova I."/>
            <person name="Kiss B."/>
            <person name="Kocsube S."/>
            <person name="Kotiranta H."/>
            <person name="LaButti K.M."/>
            <person name="Lechner B.E."/>
            <person name="Liimatainen K."/>
            <person name="Lipzen A."/>
            <person name="Lukacs Z."/>
            <person name="Mihaltcheva S."/>
            <person name="Morgado L.N."/>
            <person name="Niskanen T."/>
            <person name="Noordeloos M.E."/>
            <person name="Ohm R.A."/>
            <person name="Ortiz-Santana B."/>
            <person name="Ovrebo C."/>
            <person name="Racz N."/>
            <person name="Riley R."/>
            <person name="Savchenko A."/>
            <person name="Shiryaev A."/>
            <person name="Soop K."/>
            <person name="Spirin V."/>
            <person name="Szebenyi C."/>
            <person name="Tomsovsky M."/>
            <person name="Tulloss R.E."/>
            <person name="Uehling J."/>
            <person name="Grigoriev I.V."/>
            <person name="Vagvolgyi C."/>
            <person name="Papp T."/>
            <person name="Martin F.M."/>
            <person name="Miettinen O."/>
            <person name="Hibbett D.S."/>
            <person name="Nagy L.G."/>
        </authorList>
    </citation>
    <scope>NUCLEOTIDE SEQUENCE [LARGE SCALE GENOMIC DNA]</scope>
    <source>
        <strain evidence="4 5">FP101781</strain>
    </source>
</reference>
<evidence type="ECO:0000313" key="4">
    <source>
        <dbReference type="EMBL" id="TEB36111.1"/>
    </source>
</evidence>
<comment type="similarity">
    <text evidence="1">Belongs to the TEL2 family.</text>
</comment>
<dbReference type="PANTHER" id="PTHR15830:SF10">
    <property type="entry name" value="TELOMERE LENGTH REGULATION PROTEIN TEL2 HOMOLOG"/>
    <property type="match status" value="1"/>
</dbReference>
<keyword evidence="5" id="KW-1185">Reference proteome</keyword>
<dbReference type="Gene3D" id="1.25.40.720">
    <property type="entry name" value="Telomere length regulation protein 2, C-terminal domain"/>
    <property type="match status" value="1"/>
</dbReference>
<gene>
    <name evidence="4" type="ORF">FA13DRAFT_1683393</name>
</gene>
<dbReference type="STRING" id="71717.A0A4Y7TQ66"/>
<dbReference type="GO" id="GO:0051879">
    <property type="term" value="F:Hsp90 protein binding"/>
    <property type="evidence" value="ECO:0007669"/>
    <property type="project" value="TreeGrafter"/>
</dbReference>
<dbReference type="GO" id="GO:0042162">
    <property type="term" value="F:telomeric DNA binding"/>
    <property type="evidence" value="ECO:0007669"/>
    <property type="project" value="TreeGrafter"/>
</dbReference>
<name>A0A4Y7TQ66_COPMI</name>
<protein>
    <submittedName>
        <fullName evidence="4">Telomeric DNA binding protein</fullName>
    </submittedName>
</protein>
<comment type="caution">
    <text evidence="4">The sequence shown here is derived from an EMBL/GenBank/DDBJ whole genome shotgun (WGS) entry which is preliminary data.</text>
</comment>
<dbReference type="Pfam" id="PF10193">
    <property type="entry name" value="Telomere_reg-2"/>
    <property type="match status" value="1"/>
</dbReference>
<proteinExistence type="inferred from homology"/>